<dbReference type="Proteomes" id="UP000635565">
    <property type="component" value="Unassembled WGS sequence"/>
</dbReference>
<evidence type="ECO:0000256" key="1">
    <source>
        <dbReference type="ARBA" id="ARBA00037217"/>
    </source>
</evidence>
<dbReference type="InterPro" id="IPR036188">
    <property type="entry name" value="FAD/NAD-bd_sf"/>
</dbReference>
<dbReference type="RefSeq" id="WP_201362537.1">
    <property type="nucleotide sequence ID" value="NZ_BNJJ01000007.1"/>
</dbReference>
<comment type="subunit">
    <text evidence="2">Interacts with COX5B; this interaction may contribute to localize PYROXD2 to the inner face of the inner mitochondrial membrane.</text>
</comment>
<comment type="function">
    <text evidence="1">Probable oxidoreductase that may play a role as regulator of mitochondrial function.</text>
</comment>
<dbReference type="SUPFAM" id="SSF51905">
    <property type="entry name" value="FAD/NAD(P)-binding domain"/>
    <property type="match status" value="1"/>
</dbReference>
<gene>
    <name evidence="5" type="ORF">KSZ_29210</name>
</gene>
<dbReference type="InterPro" id="IPR002937">
    <property type="entry name" value="Amino_oxidase"/>
</dbReference>
<accession>A0ABQ3VGK7</accession>
<dbReference type="PANTHER" id="PTHR10668">
    <property type="entry name" value="PHYTOENE DEHYDROGENASE"/>
    <property type="match status" value="1"/>
</dbReference>
<dbReference type="Pfam" id="PF01593">
    <property type="entry name" value="Amino_oxidase"/>
    <property type="match status" value="1"/>
</dbReference>
<evidence type="ECO:0000313" key="5">
    <source>
        <dbReference type="EMBL" id="GHO84915.1"/>
    </source>
</evidence>
<evidence type="ECO:0000259" key="4">
    <source>
        <dbReference type="Pfam" id="PF01593"/>
    </source>
</evidence>
<dbReference type="EMBL" id="BNJJ01000007">
    <property type="protein sequence ID" value="GHO84915.1"/>
    <property type="molecule type" value="Genomic_DNA"/>
</dbReference>
<protein>
    <recommendedName>
        <fullName evidence="3">Pyridine nucleotide-disulfide oxidoreductase domain-containing protein 2</fullName>
    </recommendedName>
</protein>
<evidence type="ECO:0000256" key="3">
    <source>
        <dbReference type="ARBA" id="ARBA00040298"/>
    </source>
</evidence>
<dbReference type="PANTHER" id="PTHR10668:SF105">
    <property type="entry name" value="DEHYDROGENASE-RELATED"/>
    <property type="match status" value="1"/>
</dbReference>
<proteinExistence type="predicted"/>
<organism evidence="5 6">
    <name type="scientific">Dictyobacter formicarum</name>
    <dbReference type="NCBI Taxonomy" id="2778368"/>
    <lineage>
        <taxon>Bacteria</taxon>
        <taxon>Bacillati</taxon>
        <taxon>Chloroflexota</taxon>
        <taxon>Ktedonobacteria</taxon>
        <taxon>Ktedonobacterales</taxon>
        <taxon>Dictyobacteraceae</taxon>
        <taxon>Dictyobacter</taxon>
    </lineage>
</organism>
<reference evidence="5 6" key="1">
    <citation type="journal article" date="2021" name="Int. J. Syst. Evol. Microbiol.">
        <title>Reticulibacter mediterranei gen. nov., sp. nov., within the new family Reticulibacteraceae fam. nov., and Ktedonospora formicarum gen. nov., sp. nov., Ktedonobacter robiniae sp. nov., Dictyobacter formicarum sp. nov. and Dictyobacter arantiisoli sp. nov., belonging to the class Ktedonobacteria.</title>
        <authorList>
            <person name="Yabe S."/>
            <person name="Zheng Y."/>
            <person name="Wang C.M."/>
            <person name="Sakai Y."/>
            <person name="Abe K."/>
            <person name="Yokota A."/>
            <person name="Donadio S."/>
            <person name="Cavaletti L."/>
            <person name="Monciardini P."/>
        </authorList>
    </citation>
    <scope>NUCLEOTIDE SEQUENCE [LARGE SCALE GENOMIC DNA]</scope>
    <source>
        <strain evidence="5 6">SOSP1-9</strain>
    </source>
</reference>
<comment type="caution">
    <text evidence="5">The sequence shown here is derived from an EMBL/GenBank/DDBJ whole genome shotgun (WGS) entry which is preliminary data.</text>
</comment>
<keyword evidence="6" id="KW-1185">Reference proteome</keyword>
<name>A0ABQ3VGK7_9CHLR</name>
<dbReference type="Gene3D" id="3.50.50.60">
    <property type="entry name" value="FAD/NAD(P)-binding domain"/>
    <property type="match status" value="2"/>
</dbReference>
<feature type="domain" description="Amine oxidase" evidence="4">
    <location>
        <begin position="16"/>
        <end position="353"/>
    </location>
</feature>
<sequence>METYDVILIGSGHNALVAAAYLTRSGRSVLILEQNDRPGGLVRTDELTLPGFKHDVYSAAHPLFLTGPAYADLGGALAERGLRYLNTDLPTGVSMEDGQTAVFPCALEAFVAEAERLAPGDGATLIRLLDSLNPYMNDVFALLSLDLTSSEAKEIIARLVHDGDRPGYSSFAASLFDTARTVVDSFQSPVLRAMLAPWVMHLGHTPDEIGSGIWVKLAILAVMGAGMPIPEGGSEMLARALAQLVVDQGGVIRTNTQVSRIIVEQGRASKVRTSNHEEFQARQAIVASTNPDQLYLSLLAESDVDASLRTQAKQYRYGRGCVQIHLALSEPPRWPDERFNRVGQPHLTDGLNGCTLAIAQSMAGLLPAKPTFTVDYPTNLDPSRAPEGKAIMRIQVLEVPCHPDGDAAGLIEVGNGTWTPDLTERFTERVIDLVSRHIPNIPSAIIGHTVITPDTLARFSPNQGPGDPYGGAHDLAQSYLFNPLPGQPGHATSVPNLFMLGAATWPGHGINGGSGYIVAHQILRTL</sequence>
<evidence type="ECO:0000256" key="2">
    <source>
        <dbReference type="ARBA" id="ARBA00038825"/>
    </source>
</evidence>
<evidence type="ECO:0000313" key="6">
    <source>
        <dbReference type="Proteomes" id="UP000635565"/>
    </source>
</evidence>